<dbReference type="RefSeq" id="WP_310902350.1">
    <property type="nucleotide sequence ID" value="NZ_JAMQOS010000010.1"/>
</dbReference>
<protein>
    <submittedName>
        <fullName evidence="1">Uncharacterized protein</fullName>
    </submittedName>
</protein>
<evidence type="ECO:0000313" key="1">
    <source>
        <dbReference type="EMBL" id="MDS0284684.1"/>
    </source>
</evidence>
<proteinExistence type="predicted"/>
<reference evidence="1 2" key="1">
    <citation type="submission" date="2022-06" db="EMBL/GenBank/DDBJ databases">
        <title>Halomicroarcula sp. a new haloarchaeum isolate from saline soil.</title>
        <authorList>
            <person name="Strakova D."/>
            <person name="Galisteo C."/>
            <person name="Sanchez-Porro C."/>
            <person name="Ventosa A."/>
        </authorList>
    </citation>
    <scope>NUCLEOTIDE SEQUENCE [LARGE SCALE GENOMIC DNA]</scope>
    <source>
        <strain evidence="1 2">S3CR25-11</strain>
    </source>
</reference>
<gene>
    <name evidence="1" type="ORF">NDI86_21520</name>
</gene>
<evidence type="ECO:0000313" key="2">
    <source>
        <dbReference type="Proteomes" id="UP001268864"/>
    </source>
</evidence>
<dbReference type="Proteomes" id="UP001268864">
    <property type="component" value="Unassembled WGS sequence"/>
</dbReference>
<accession>A0ABU2FV83</accession>
<comment type="caution">
    <text evidence="1">The sequence shown here is derived from an EMBL/GenBank/DDBJ whole genome shotgun (WGS) entry which is preliminary data.</text>
</comment>
<keyword evidence="2" id="KW-1185">Reference proteome</keyword>
<dbReference type="EMBL" id="JAMQOS010000010">
    <property type="protein sequence ID" value="MDS0284684.1"/>
    <property type="molecule type" value="Genomic_DNA"/>
</dbReference>
<organism evidence="1 2">
    <name type="scientific">Haloarcula onubensis</name>
    <dbReference type="NCBI Taxonomy" id="2950539"/>
    <lineage>
        <taxon>Archaea</taxon>
        <taxon>Methanobacteriati</taxon>
        <taxon>Methanobacteriota</taxon>
        <taxon>Stenosarchaea group</taxon>
        <taxon>Halobacteria</taxon>
        <taxon>Halobacteriales</taxon>
        <taxon>Haloarculaceae</taxon>
        <taxon>Haloarcula</taxon>
    </lineage>
</organism>
<sequence>MTTITDNGLEWLSDAALGFNSEEIDAIAVGTGAGNEGTGATSLTAEEYRADQTSEDVVFIETDATGAFEAIITVTGDQDVPAGTEITEIAVFAGETDANPTMIVIDEFAAVTIENGHTEEFTIPIDITR</sequence>
<name>A0ABU2FV83_9EURY</name>